<dbReference type="GO" id="GO:0050568">
    <property type="term" value="F:protein-glutamine glutaminase activity"/>
    <property type="evidence" value="ECO:0007669"/>
    <property type="project" value="UniProtKB-UniRule"/>
</dbReference>
<dbReference type="EC" id="3.5.1.44" evidence="3"/>
<dbReference type="SUPFAM" id="SSF64438">
    <property type="entry name" value="CNF1/YfiH-like putative cysteine hydrolases"/>
    <property type="match status" value="1"/>
</dbReference>
<dbReference type="CDD" id="cd16352">
    <property type="entry name" value="CheD"/>
    <property type="match status" value="1"/>
</dbReference>
<dbReference type="Proteomes" id="UP000295008">
    <property type="component" value="Unassembled WGS sequence"/>
</dbReference>
<protein>
    <recommendedName>
        <fullName evidence="3">Probable chemoreceptor glutamine deamidase CheD</fullName>
        <ecNumber evidence="3">3.5.1.44</ecNumber>
    </recommendedName>
</protein>
<dbReference type="Pfam" id="PF03975">
    <property type="entry name" value="CheD"/>
    <property type="match status" value="1"/>
</dbReference>
<proteinExistence type="inferred from homology"/>
<dbReference type="AlphaFoldDB" id="A0A4R1RK63"/>
<comment type="catalytic activity">
    <reaction evidence="3">
        <text>L-glutaminyl-[protein] + H2O = L-glutamyl-[protein] + NH4(+)</text>
        <dbReference type="Rhea" id="RHEA:16441"/>
        <dbReference type="Rhea" id="RHEA-COMP:10207"/>
        <dbReference type="Rhea" id="RHEA-COMP:10208"/>
        <dbReference type="ChEBI" id="CHEBI:15377"/>
        <dbReference type="ChEBI" id="CHEBI:28938"/>
        <dbReference type="ChEBI" id="CHEBI:29973"/>
        <dbReference type="ChEBI" id="CHEBI:30011"/>
        <dbReference type="EC" id="3.5.1.44"/>
    </reaction>
</comment>
<dbReference type="InterPro" id="IPR005659">
    <property type="entry name" value="Chemorcpt_Glu_NH3ase_CheD"/>
</dbReference>
<dbReference type="InterPro" id="IPR011324">
    <property type="entry name" value="Cytotoxic_necrot_fac-like_cat"/>
</dbReference>
<evidence type="ECO:0000256" key="2">
    <source>
        <dbReference type="ARBA" id="ARBA00022801"/>
    </source>
</evidence>
<dbReference type="PANTHER" id="PTHR35147:SF1">
    <property type="entry name" value="CHEMORECEPTOR GLUTAMINE DEAMIDASE CHED-RELATED"/>
    <property type="match status" value="1"/>
</dbReference>
<sequence length="152" mass="16219">MAEFAVSRAPQKITTLGLGSCVGASIFDPLVKVGGMIHIMLPYSSMALKSENPAKFADTGLPLLVERLEQLGASRSRMFMKIVGGAEMFKIDGPDDRLRIGARNIEAVESICQEMSLPIVARSVGGNTGKSIVLNLEDGSVQIRMISGIIVI</sequence>
<evidence type="ECO:0000256" key="1">
    <source>
        <dbReference type="ARBA" id="ARBA00022500"/>
    </source>
</evidence>
<accession>A0A4R1RK63</accession>
<dbReference type="InterPro" id="IPR038592">
    <property type="entry name" value="CheD-like_sf"/>
</dbReference>
<evidence type="ECO:0000313" key="5">
    <source>
        <dbReference type="Proteomes" id="UP000295008"/>
    </source>
</evidence>
<reference evidence="4 5" key="1">
    <citation type="submission" date="2019-03" db="EMBL/GenBank/DDBJ databases">
        <title>Genomic Encyclopedia of Type Strains, Phase IV (KMG-IV): sequencing the most valuable type-strain genomes for metagenomic binning, comparative biology and taxonomic classification.</title>
        <authorList>
            <person name="Goeker M."/>
        </authorList>
    </citation>
    <scope>NUCLEOTIDE SEQUENCE [LARGE SCALE GENOMIC DNA]</scope>
    <source>
        <strain evidence="4 5">LX-B</strain>
    </source>
</reference>
<comment type="function">
    <text evidence="3">Probably deamidates glutamine residues to glutamate on methyl-accepting chemotaxis receptors (MCPs), playing an important role in chemotaxis.</text>
</comment>
<organism evidence="4 5">
    <name type="scientific">Hydrogenispora ethanolica</name>
    <dbReference type="NCBI Taxonomy" id="1082276"/>
    <lineage>
        <taxon>Bacteria</taxon>
        <taxon>Bacillati</taxon>
        <taxon>Bacillota</taxon>
        <taxon>Hydrogenispora</taxon>
    </lineage>
</organism>
<keyword evidence="2 3" id="KW-0378">Hydrolase</keyword>
<evidence type="ECO:0000313" key="4">
    <source>
        <dbReference type="EMBL" id="TCL66568.1"/>
    </source>
</evidence>
<dbReference type="HAMAP" id="MF_01440">
    <property type="entry name" value="CheD"/>
    <property type="match status" value="1"/>
</dbReference>
<dbReference type="PANTHER" id="PTHR35147">
    <property type="entry name" value="CHEMORECEPTOR GLUTAMINE DEAMIDASE CHED-RELATED"/>
    <property type="match status" value="1"/>
</dbReference>
<evidence type="ECO:0000256" key="3">
    <source>
        <dbReference type="HAMAP-Rule" id="MF_01440"/>
    </source>
</evidence>
<dbReference type="EMBL" id="SLUN01000015">
    <property type="protein sequence ID" value="TCL66568.1"/>
    <property type="molecule type" value="Genomic_DNA"/>
</dbReference>
<gene>
    <name evidence="3" type="primary">cheD</name>
    <name evidence="4" type="ORF">EDC14_1015111</name>
</gene>
<dbReference type="GO" id="GO:0006935">
    <property type="term" value="P:chemotaxis"/>
    <property type="evidence" value="ECO:0007669"/>
    <property type="project" value="UniProtKB-UniRule"/>
</dbReference>
<comment type="caution">
    <text evidence="4">The sequence shown here is derived from an EMBL/GenBank/DDBJ whole genome shotgun (WGS) entry which is preliminary data.</text>
</comment>
<name>A0A4R1RK63_HYDET</name>
<keyword evidence="5" id="KW-1185">Reference proteome</keyword>
<dbReference type="Gene3D" id="3.30.1330.200">
    <property type="match status" value="1"/>
</dbReference>
<keyword evidence="1 3" id="KW-0145">Chemotaxis</keyword>
<comment type="similarity">
    <text evidence="3">Belongs to the CheD family.</text>
</comment>